<sequence length="75" mass="8620">MWMVSTSAAPLPFHHRSQVAIPRGRRKTKRSGRGAPAGRLRRRRRRPAAVASGTSSWSVTQKAKRIRGFRLWRRT</sequence>
<dbReference type="EMBL" id="CAJFDH010000001">
    <property type="protein sequence ID" value="CAD5207185.1"/>
    <property type="molecule type" value="Genomic_DNA"/>
</dbReference>
<accession>A0A811JV40</accession>
<proteinExistence type="predicted"/>
<dbReference type="Proteomes" id="UP000614601">
    <property type="component" value="Unassembled WGS sequence"/>
</dbReference>
<evidence type="ECO:0000313" key="3">
    <source>
        <dbReference type="Proteomes" id="UP000614601"/>
    </source>
</evidence>
<feature type="compositionally biased region" description="Basic residues" evidence="1">
    <location>
        <begin position="14"/>
        <end position="32"/>
    </location>
</feature>
<gene>
    <name evidence="2" type="ORF">BOKJ2_LOCUS1869</name>
</gene>
<reference evidence="2" key="1">
    <citation type="submission" date="2020-09" db="EMBL/GenBank/DDBJ databases">
        <authorList>
            <person name="Kikuchi T."/>
        </authorList>
    </citation>
    <scope>NUCLEOTIDE SEQUENCE</scope>
    <source>
        <strain evidence="2">SH1</strain>
    </source>
</reference>
<protein>
    <submittedName>
        <fullName evidence="2">Uncharacterized protein</fullName>
    </submittedName>
</protein>
<keyword evidence="3" id="KW-1185">Reference proteome</keyword>
<name>A0A811JV40_9BILA</name>
<dbReference type="Proteomes" id="UP000783686">
    <property type="component" value="Unassembled WGS sequence"/>
</dbReference>
<dbReference type="AlphaFoldDB" id="A0A811JV40"/>
<dbReference type="EMBL" id="CAJFCW020000001">
    <property type="protein sequence ID" value="CAG9084678.1"/>
    <property type="molecule type" value="Genomic_DNA"/>
</dbReference>
<comment type="caution">
    <text evidence="2">The sequence shown here is derived from an EMBL/GenBank/DDBJ whole genome shotgun (WGS) entry which is preliminary data.</text>
</comment>
<evidence type="ECO:0000256" key="1">
    <source>
        <dbReference type="SAM" id="MobiDB-lite"/>
    </source>
</evidence>
<organism evidence="2 3">
    <name type="scientific">Bursaphelenchus okinawaensis</name>
    <dbReference type="NCBI Taxonomy" id="465554"/>
    <lineage>
        <taxon>Eukaryota</taxon>
        <taxon>Metazoa</taxon>
        <taxon>Ecdysozoa</taxon>
        <taxon>Nematoda</taxon>
        <taxon>Chromadorea</taxon>
        <taxon>Rhabditida</taxon>
        <taxon>Tylenchina</taxon>
        <taxon>Tylenchomorpha</taxon>
        <taxon>Aphelenchoidea</taxon>
        <taxon>Aphelenchoididae</taxon>
        <taxon>Bursaphelenchus</taxon>
    </lineage>
</organism>
<evidence type="ECO:0000313" key="2">
    <source>
        <dbReference type="EMBL" id="CAD5207185.1"/>
    </source>
</evidence>
<feature type="region of interest" description="Disordered" evidence="1">
    <location>
        <begin position="14"/>
        <end position="59"/>
    </location>
</feature>